<name>A0A4Q0PAF6_9FLAO</name>
<dbReference type="GO" id="GO:0016052">
    <property type="term" value="P:carbohydrate catabolic process"/>
    <property type="evidence" value="ECO:0007669"/>
    <property type="project" value="InterPro"/>
</dbReference>
<evidence type="ECO:0000313" key="3">
    <source>
        <dbReference type="Proteomes" id="UP000289238"/>
    </source>
</evidence>
<dbReference type="GO" id="GO:0030246">
    <property type="term" value="F:carbohydrate binding"/>
    <property type="evidence" value="ECO:0007669"/>
    <property type="project" value="InterPro"/>
</dbReference>
<dbReference type="Proteomes" id="UP000289238">
    <property type="component" value="Unassembled WGS sequence"/>
</dbReference>
<dbReference type="AlphaFoldDB" id="A0A4Q0PAF6"/>
<dbReference type="Pfam" id="PF06452">
    <property type="entry name" value="CBM9_1"/>
    <property type="match status" value="1"/>
</dbReference>
<dbReference type="SUPFAM" id="SSF49344">
    <property type="entry name" value="CBD9-like"/>
    <property type="match status" value="1"/>
</dbReference>
<dbReference type="CDD" id="cd00241">
    <property type="entry name" value="DOMON_like"/>
    <property type="match status" value="1"/>
</dbReference>
<proteinExistence type="predicted"/>
<keyword evidence="3" id="KW-1185">Reference proteome</keyword>
<evidence type="ECO:0000313" key="2">
    <source>
        <dbReference type="EMBL" id="RXG23707.1"/>
    </source>
</evidence>
<evidence type="ECO:0000259" key="1">
    <source>
        <dbReference type="Pfam" id="PF06452"/>
    </source>
</evidence>
<dbReference type="EMBL" id="QOVM01000002">
    <property type="protein sequence ID" value="RXG23707.1"/>
    <property type="molecule type" value="Genomic_DNA"/>
</dbReference>
<dbReference type="PROSITE" id="PS51257">
    <property type="entry name" value="PROKAR_LIPOPROTEIN"/>
    <property type="match status" value="1"/>
</dbReference>
<organism evidence="2 3">
    <name type="scientific">Leeuwenhoekiella aequorea</name>
    <dbReference type="NCBI Taxonomy" id="283736"/>
    <lineage>
        <taxon>Bacteria</taxon>
        <taxon>Pseudomonadati</taxon>
        <taxon>Bacteroidota</taxon>
        <taxon>Flavobacteriia</taxon>
        <taxon>Flavobacteriales</taxon>
        <taxon>Flavobacteriaceae</taxon>
        <taxon>Leeuwenhoekiella</taxon>
    </lineage>
</organism>
<reference evidence="2 3" key="1">
    <citation type="submission" date="2018-07" db="EMBL/GenBank/DDBJ databases">
        <title>Leeuwenhoekiella genomics.</title>
        <authorList>
            <person name="Tahon G."/>
            <person name="Willems A."/>
        </authorList>
    </citation>
    <scope>NUCLEOTIDE SEQUENCE [LARGE SCALE GENOMIC DNA]</scope>
    <source>
        <strain evidence="2 3">LMG 22550</strain>
    </source>
</reference>
<dbReference type="GO" id="GO:0004553">
    <property type="term" value="F:hydrolase activity, hydrolyzing O-glycosyl compounds"/>
    <property type="evidence" value="ECO:0007669"/>
    <property type="project" value="InterPro"/>
</dbReference>
<dbReference type="InterPro" id="IPR010502">
    <property type="entry name" value="Carb-bd_dom_fam9"/>
</dbReference>
<dbReference type="RefSeq" id="WP_128757213.1">
    <property type="nucleotide sequence ID" value="NZ_QOVM01000002.1"/>
</dbReference>
<sequence>MRFLYLLIFLGLSACNQKTSKPDLFEKSNTDYQPVKRSLITPNIDGSPNDIAWKNKNWIPLDNDWEGKNKNSVRYKLTWTPDALYILVVIENLKLERSLNNPLSTFENQSRLILYIDENNSGGNYANDHSAFSYHTLVDGFILDYNTLGQPAFYNNHIDSEIKQSDSNLYWEIRLTVFDESYCDNLPNEAVKLIKNKKMGFAIAYSSTDASTNSKTILGSIEIPEDYKNQIEYDSGLFGTIMLVE</sequence>
<comment type="caution">
    <text evidence="2">The sequence shown here is derived from an EMBL/GenBank/DDBJ whole genome shotgun (WGS) entry which is preliminary data.</text>
</comment>
<dbReference type="Gene3D" id="2.60.40.1190">
    <property type="match status" value="1"/>
</dbReference>
<gene>
    <name evidence="2" type="ORF">DSM00_1323</name>
</gene>
<accession>A0A4Q0PAF6</accession>
<dbReference type="OrthoDB" id="9786766at2"/>
<feature type="domain" description="Carbohydrate-binding" evidence="1">
    <location>
        <begin position="44"/>
        <end position="244"/>
    </location>
</feature>
<protein>
    <submittedName>
        <fullName evidence="2">Carbohydrate binding protein with CBM9 domain</fullName>
    </submittedName>
</protein>